<reference evidence="8 9" key="1">
    <citation type="submission" date="2016-02" db="EMBL/GenBank/DDBJ databases">
        <title>Genome sequence of Clostridium colicanis DSM 13634.</title>
        <authorList>
            <person name="Poehlein A."/>
            <person name="Daniel R."/>
        </authorList>
    </citation>
    <scope>NUCLEOTIDE SEQUENCE [LARGE SCALE GENOMIC DNA]</scope>
    <source>
        <strain evidence="8 9">DSM 13634</strain>
    </source>
</reference>
<dbReference type="STRING" id="1121305.CLCOL_17420"/>
<dbReference type="EC" id="2.6.1.-" evidence="6"/>
<dbReference type="SUPFAM" id="SSF53383">
    <property type="entry name" value="PLP-dependent transferases"/>
    <property type="match status" value="1"/>
</dbReference>
<keyword evidence="4 6" id="KW-0808">Transferase</keyword>
<dbReference type="Proteomes" id="UP000075374">
    <property type="component" value="Unassembled WGS sequence"/>
</dbReference>
<dbReference type="PATRIC" id="fig|1121305.3.peg.1747"/>
<keyword evidence="9" id="KW-1185">Reference proteome</keyword>
<dbReference type="InterPro" id="IPR050596">
    <property type="entry name" value="AspAT/PAT-like"/>
</dbReference>
<dbReference type="Gene3D" id="3.40.640.10">
    <property type="entry name" value="Type I PLP-dependent aspartate aminotransferase-like (Major domain)"/>
    <property type="match status" value="1"/>
</dbReference>
<dbReference type="RefSeq" id="WP_061858575.1">
    <property type="nucleotide sequence ID" value="NZ_LTBB01000008.1"/>
</dbReference>
<dbReference type="PANTHER" id="PTHR46383">
    <property type="entry name" value="ASPARTATE AMINOTRANSFERASE"/>
    <property type="match status" value="1"/>
</dbReference>
<organism evidence="8 9">
    <name type="scientific">Clostridium colicanis DSM 13634</name>
    <dbReference type="NCBI Taxonomy" id="1121305"/>
    <lineage>
        <taxon>Bacteria</taxon>
        <taxon>Bacillati</taxon>
        <taxon>Bacillota</taxon>
        <taxon>Clostridia</taxon>
        <taxon>Eubacteriales</taxon>
        <taxon>Clostridiaceae</taxon>
        <taxon>Clostridium</taxon>
    </lineage>
</organism>
<evidence type="ECO:0000256" key="3">
    <source>
        <dbReference type="ARBA" id="ARBA00022576"/>
    </source>
</evidence>
<sequence>MKSRFLGKKYLNDNSNPLSSAASLLGDKDIINLSIGDPDFITDSIITNAAFKDALNGHTKYTKPSGDPELIKEITKFYKDDYNIDVKENEVMVTVGACHAMYLALKSIIDEGDEVIVPEPYFTPYKDQIEDVGGKIVTLVTKEDEGFNINISRLKLLINERTKAIIINSPNNPTGACYDRETLEALAKVAIENNLVIISDEVYDAIMFNDKKHTSILSMEGMKERSVLLGSFSKGYAMTGWRVGFAIAPDYVIDCMVQINESVTFSAPSISQRAAIYALRNRNKVQPAIVKGFEERMIYTANKINEIKGMKVLDPKGGIYLFANIKGTGMTSEEFCKVLLEKAKVVVVSGTAFGKSGEGFVRIACTVNIEKLEEALNRMKNLFNV</sequence>
<dbReference type="EMBL" id="LTBB01000008">
    <property type="protein sequence ID" value="KYH28729.1"/>
    <property type="molecule type" value="Genomic_DNA"/>
</dbReference>
<gene>
    <name evidence="8" type="ORF">CLCOL_17420</name>
</gene>
<evidence type="ECO:0000313" key="9">
    <source>
        <dbReference type="Proteomes" id="UP000075374"/>
    </source>
</evidence>
<evidence type="ECO:0000256" key="1">
    <source>
        <dbReference type="ARBA" id="ARBA00001933"/>
    </source>
</evidence>
<dbReference type="InterPro" id="IPR004839">
    <property type="entry name" value="Aminotransferase_I/II_large"/>
</dbReference>
<dbReference type="GO" id="GO:0006520">
    <property type="term" value="P:amino acid metabolic process"/>
    <property type="evidence" value="ECO:0007669"/>
    <property type="project" value="InterPro"/>
</dbReference>
<evidence type="ECO:0000256" key="2">
    <source>
        <dbReference type="ARBA" id="ARBA00007441"/>
    </source>
</evidence>
<evidence type="ECO:0000259" key="7">
    <source>
        <dbReference type="Pfam" id="PF00155"/>
    </source>
</evidence>
<dbReference type="PANTHER" id="PTHR46383:SF3">
    <property type="entry name" value="ASPARTATE AMINOTRANSFERASE-RELATED"/>
    <property type="match status" value="1"/>
</dbReference>
<keyword evidence="3 6" id="KW-0032">Aminotransferase</keyword>
<comment type="cofactor">
    <cofactor evidence="1 6">
        <name>pyridoxal 5'-phosphate</name>
        <dbReference type="ChEBI" id="CHEBI:597326"/>
    </cofactor>
</comment>
<dbReference type="PROSITE" id="PS00105">
    <property type="entry name" value="AA_TRANSFER_CLASS_1"/>
    <property type="match status" value="1"/>
</dbReference>
<dbReference type="InterPro" id="IPR004838">
    <property type="entry name" value="NHTrfase_class1_PyrdxlP-BS"/>
</dbReference>
<evidence type="ECO:0000256" key="6">
    <source>
        <dbReference type="RuleBase" id="RU000481"/>
    </source>
</evidence>
<dbReference type="InterPro" id="IPR015422">
    <property type="entry name" value="PyrdxlP-dep_Trfase_small"/>
</dbReference>
<keyword evidence="5" id="KW-0663">Pyridoxal phosphate</keyword>
<dbReference type="CDD" id="cd00609">
    <property type="entry name" value="AAT_like"/>
    <property type="match status" value="1"/>
</dbReference>
<comment type="similarity">
    <text evidence="2 6">Belongs to the class-I pyridoxal-phosphate-dependent aminotransferase family.</text>
</comment>
<dbReference type="Gene3D" id="3.90.1150.10">
    <property type="entry name" value="Aspartate Aminotransferase, domain 1"/>
    <property type="match status" value="1"/>
</dbReference>
<dbReference type="GO" id="GO:0030170">
    <property type="term" value="F:pyridoxal phosphate binding"/>
    <property type="evidence" value="ECO:0007669"/>
    <property type="project" value="InterPro"/>
</dbReference>
<dbReference type="GO" id="GO:0008483">
    <property type="term" value="F:transaminase activity"/>
    <property type="evidence" value="ECO:0007669"/>
    <property type="project" value="UniProtKB-KW"/>
</dbReference>
<dbReference type="Pfam" id="PF00155">
    <property type="entry name" value="Aminotran_1_2"/>
    <property type="match status" value="1"/>
</dbReference>
<dbReference type="NCBIfam" id="NF004975">
    <property type="entry name" value="PRK06348.1"/>
    <property type="match status" value="1"/>
</dbReference>
<dbReference type="AlphaFoldDB" id="A0A151AM67"/>
<dbReference type="PRINTS" id="PR00753">
    <property type="entry name" value="ACCSYNTHASE"/>
</dbReference>
<name>A0A151AM67_9CLOT</name>
<feature type="domain" description="Aminotransferase class I/classII large" evidence="7">
    <location>
        <begin position="28"/>
        <end position="378"/>
    </location>
</feature>
<accession>A0A151AM67</accession>
<protein>
    <recommendedName>
        <fullName evidence="6">Aminotransferase</fullName>
        <ecNumber evidence="6">2.6.1.-</ecNumber>
    </recommendedName>
</protein>
<evidence type="ECO:0000256" key="4">
    <source>
        <dbReference type="ARBA" id="ARBA00022679"/>
    </source>
</evidence>
<evidence type="ECO:0000313" key="8">
    <source>
        <dbReference type="EMBL" id="KYH28729.1"/>
    </source>
</evidence>
<proteinExistence type="inferred from homology"/>
<dbReference type="InterPro" id="IPR015421">
    <property type="entry name" value="PyrdxlP-dep_Trfase_major"/>
</dbReference>
<dbReference type="InterPro" id="IPR015424">
    <property type="entry name" value="PyrdxlP-dep_Trfase"/>
</dbReference>
<comment type="caution">
    <text evidence="8">The sequence shown here is derived from an EMBL/GenBank/DDBJ whole genome shotgun (WGS) entry which is preliminary data.</text>
</comment>
<evidence type="ECO:0000256" key="5">
    <source>
        <dbReference type="ARBA" id="ARBA00022898"/>
    </source>
</evidence>
<dbReference type="FunFam" id="3.40.640.10:FF:000033">
    <property type="entry name" value="Aspartate aminotransferase"/>
    <property type="match status" value="1"/>
</dbReference>